<evidence type="ECO:0000256" key="5">
    <source>
        <dbReference type="ARBA" id="ARBA00023235"/>
    </source>
</evidence>
<evidence type="ECO:0000256" key="3">
    <source>
        <dbReference type="ARBA" id="ARBA00005254"/>
    </source>
</evidence>
<dbReference type="AlphaFoldDB" id="A0A061AYG7"/>
<dbReference type="InterPro" id="IPR029045">
    <property type="entry name" value="ClpP/crotonase-like_dom_sf"/>
</dbReference>
<dbReference type="SUPFAM" id="SSF52096">
    <property type="entry name" value="ClpP/crotonase"/>
    <property type="match status" value="1"/>
</dbReference>
<dbReference type="FunFam" id="3.90.226.10:FF:000048">
    <property type="entry name" value="3,2-trans-enoyl-CoA isomerase"/>
    <property type="match status" value="1"/>
</dbReference>
<reference evidence="8" key="2">
    <citation type="journal article" date="2017" name="Genome Announc.">
        <title>Genome sequences of Cyberlindnera fabianii 65, Pichia kudriavzevii 129, and Saccharomyces cerevisiae 131 isolated from fermented masau fruits in Zimbabwe.</title>
        <authorList>
            <person name="van Rijswijck I.M.H."/>
            <person name="Derks M.F.L."/>
            <person name="Abee T."/>
            <person name="de Ridder D."/>
            <person name="Smid E.J."/>
        </authorList>
    </citation>
    <scope>NUCLEOTIDE SEQUENCE [LARGE SCALE GENOMIC DNA]</scope>
    <source>
        <strain evidence="8">65</strain>
    </source>
</reference>
<dbReference type="CDD" id="cd06558">
    <property type="entry name" value="crotonase-like"/>
    <property type="match status" value="1"/>
</dbReference>
<comment type="subcellular location">
    <subcellularLocation>
        <location evidence="1">Peroxisome</location>
    </subcellularLocation>
</comment>
<reference evidence="6" key="1">
    <citation type="journal article" date="2014" name="Genome Announc.">
        <title>Genome sequence of the yeast Cyberlindnera fabianii (Hansenula fabianii).</title>
        <authorList>
            <person name="Freel K.C."/>
            <person name="Sarilar V."/>
            <person name="Neuveglise C."/>
            <person name="Devillers H."/>
            <person name="Friedrich A."/>
            <person name="Schacherer J."/>
        </authorList>
    </citation>
    <scope>NUCLEOTIDE SEQUENCE</scope>
    <source>
        <strain evidence="6">YJS4271</strain>
    </source>
</reference>
<dbReference type="PANTHER" id="PTHR43684:SF1">
    <property type="entry name" value="ENOYL-COA DELTA ISOMERASE 2"/>
    <property type="match status" value="1"/>
</dbReference>
<keyword evidence="5 7" id="KW-0413">Isomerase</keyword>
<gene>
    <name evidence="7" type="ORF">BON22_2568</name>
    <name evidence="6" type="ORF">CYFA0S_09e00188g</name>
</gene>
<evidence type="ECO:0000313" key="7">
    <source>
        <dbReference type="EMBL" id="ONH67722.1"/>
    </source>
</evidence>
<evidence type="ECO:0000256" key="1">
    <source>
        <dbReference type="ARBA" id="ARBA00004275"/>
    </source>
</evidence>
<dbReference type="STRING" id="36022.A0A061AYG7"/>
<dbReference type="EMBL" id="LK052894">
    <property type="protein sequence ID" value="CDR42287.1"/>
    <property type="molecule type" value="Genomic_DNA"/>
</dbReference>
<dbReference type="Pfam" id="PF00378">
    <property type="entry name" value="ECH_1"/>
    <property type="match status" value="1"/>
</dbReference>
<protein>
    <submittedName>
        <fullName evidence="7">3,2-trans-enoyl-CoA isomerase</fullName>
    </submittedName>
    <submittedName>
        <fullName evidence="6">CYFA0S09e00188g1_1</fullName>
    </submittedName>
</protein>
<organism evidence="6">
    <name type="scientific">Cyberlindnera fabianii</name>
    <name type="common">Yeast</name>
    <name type="synonym">Hansenula fabianii</name>
    <dbReference type="NCBI Taxonomy" id="36022"/>
    <lineage>
        <taxon>Eukaryota</taxon>
        <taxon>Fungi</taxon>
        <taxon>Dikarya</taxon>
        <taxon>Ascomycota</taxon>
        <taxon>Saccharomycotina</taxon>
        <taxon>Saccharomycetes</taxon>
        <taxon>Phaffomycetales</taxon>
        <taxon>Phaffomycetaceae</taxon>
        <taxon>Cyberlindnera</taxon>
    </lineage>
</organism>
<dbReference type="EMBL" id="MPUK01000004">
    <property type="protein sequence ID" value="ONH67722.1"/>
    <property type="molecule type" value="Genomic_DNA"/>
</dbReference>
<dbReference type="OMA" id="VVWPKIR"/>
<dbReference type="Gene3D" id="3.90.226.10">
    <property type="entry name" value="2-enoyl-CoA Hydratase, Chain A, domain 1"/>
    <property type="match status" value="1"/>
</dbReference>
<sequence length="272" mass="30406">MEGQDILYEVKDKVAIITLNVPRELNALNQPQYLLLGYLVEKAEKDPNTIITFIRSTGRYFSAGANVKGESGLHGIQATGIKATEHWLNNFVSRNAYLTSVFYDHTKLLVCALNGPVVGLSSALVALCDFVYAINDNVFMLTPFANLGLVSEGAAAATLVKRLGWSVANEALLLSRPIKAKRLYELGMVNKIYNMNDTDKFNDAVLEEFWTMAKDLDHTSIIDIKKLLKANFLQDLQSTNANEIIGGLNKWLQQKPQKRFAKISQKQMKHKL</sequence>
<dbReference type="Proteomes" id="UP000189513">
    <property type="component" value="Unassembled WGS sequence"/>
</dbReference>
<comment type="similarity">
    <text evidence="3">Belongs to the enoyl-CoA hydratase/isomerase family.</text>
</comment>
<comment type="pathway">
    <text evidence="2">Lipid metabolism; fatty acid beta-oxidation.</text>
</comment>
<evidence type="ECO:0000313" key="8">
    <source>
        <dbReference type="Proteomes" id="UP000189513"/>
    </source>
</evidence>
<evidence type="ECO:0000313" key="6">
    <source>
        <dbReference type="EMBL" id="CDR42287.1"/>
    </source>
</evidence>
<dbReference type="PANTHER" id="PTHR43684">
    <property type="match status" value="1"/>
</dbReference>
<dbReference type="GO" id="GO:0005782">
    <property type="term" value="C:peroxisomal matrix"/>
    <property type="evidence" value="ECO:0007669"/>
    <property type="project" value="TreeGrafter"/>
</dbReference>
<keyword evidence="4" id="KW-0576">Peroxisome</keyword>
<dbReference type="GO" id="GO:0004165">
    <property type="term" value="F:delta(3)-delta(2)-enoyl-CoA isomerase activity"/>
    <property type="evidence" value="ECO:0007669"/>
    <property type="project" value="UniProtKB-ARBA"/>
</dbReference>
<dbReference type="InterPro" id="IPR001753">
    <property type="entry name" value="Enoyl-CoA_hydra/iso"/>
</dbReference>
<evidence type="ECO:0000256" key="4">
    <source>
        <dbReference type="ARBA" id="ARBA00023140"/>
    </source>
</evidence>
<dbReference type="VEuPathDB" id="FungiDB:BON22_2568"/>
<reference evidence="7" key="3">
    <citation type="submission" date="2017-01" db="EMBL/GenBank/DDBJ databases">
        <authorList>
            <person name="Mah S.A."/>
            <person name="Swanson W.J."/>
            <person name="Moy G.W."/>
            <person name="Vacquier V.D."/>
        </authorList>
    </citation>
    <scope>NUCLEOTIDE SEQUENCE [LARGE SCALE GENOMIC DNA]</scope>
    <source>
        <strain evidence="7">65</strain>
    </source>
</reference>
<keyword evidence="8" id="KW-1185">Reference proteome</keyword>
<dbReference type="GO" id="GO:0006635">
    <property type="term" value="P:fatty acid beta-oxidation"/>
    <property type="evidence" value="ECO:0007669"/>
    <property type="project" value="TreeGrafter"/>
</dbReference>
<accession>A0A061AYG7</accession>
<dbReference type="OrthoDB" id="2018133at2759"/>
<dbReference type="InterPro" id="IPR051053">
    <property type="entry name" value="ECH/Chromodomain_protein"/>
</dbReference>
<name>A0A061AYG7_CYBFA</name>
<proteinExistence type="inferred from homology"/>
<evidence type="ECO:0000256" key="2">
    <source>
        <dbReference type="ARBA" id="ARBA00005005"/>
    </source>
</evidence>